<evidence type="ECO:0000256" key="7">
    <source>
        <dbReference type="PIRSR" id="PIRSR000446-1"/>
    </source>
</evidence>
<evidence type="ECO:0000256" key="4">
    <source>
        <dbReference type="ARBA" id="ARBA00023315"/>
    </source>
</evidence>
<dbReference type="PIRSF" id="PIRSF000446">
    <property type="entry name" value="Mct"/>
    <property type="match status" value="1"/>
</dbReference>
<comment type="catalytic activity">
    <reaction evidence="5 6">
        <text>holo-[ACP] + malonyl-CoA = malonyl-[ACP] + CoA</text>
        <dbReference type="Rhea" id="RHEA:41792"/>
        <dbReference type="Rhea" id="RHEA-COMP:9623"/>
        <dbReference type="Rhea" id="RHEA-COMP:9685"/>
        <dbReference type="ChEBI" id="CHEBI:57287"/>
        <dbReference type="ChEBI" id="CHEBI:57384"/>
        <dbReference type="ChEBI" id="CHEBI:64479"/>
        <dbReference type="ChEBI" id="CHEBI:78449"/>
        <dbReference type="EC" id="2.3.1.39"/>
    </reaction>
</comment>
<dbReference type="GO" id="GO:0004314">
    <property type="term" value="F:[acyl-carrier-protein] S-malonyltransferase activity"/>
    <property type="evidence" value="ECO:0007669"/>
    <property type="project" value="UniProtKB-EC"/>
</dbReference>
<protein>
    <recommendedName>
        <fullName evidence="2 6">Malonyl CoA-acyl carrier protein transacylase</fullName>
        <ecNumber evidence="1 6">2.3.1.39</ecNumber>
    </recommendedName>
</protein>
<dbReference type="SUPFAM" id="SSF52151">
    <property type="entry name" value="FabD/lysophospholipase-like"/>
    <property type="match status" value="1"/>
</dbReference>
<feature type="domain" description="Malonyl-CoA:ACP transacylase (MAT)" evidence="8">
    <location>
        <begin position="9"/>
        <end position="307"/>
    </location>
</feature>
<dbReference type="Gene3D" id="3.30.70.250">
    <property type="entry name" value="Malonyl-CoA ACP transacylase, ACP-binding"/>
    <property type="match status" value="1"/>
</dbReference>
<dbReference type="NCBIfam" id="TIGR00128">
    <property type="entry name" value="fabD"/>
    <property type="match status" value="1"/>
</dbReference>
<keyword evidence="3 6" id="KW-0808">Transferase</keyword>
<dbReference type="EC" id="2.3.1.39" evidence="1 6"/>
<dbReference type="InterPro" id="IPR014043">
    <property type="entry name" value="Acyl_transferase_dom"/>
</dbReference>
<dbReference type="FunFam" id="3.30.70.250:FF:000001">
    <property type="entry name" value="Malonyl CoA-acyl carrier protein transacylase"/>
    <property type="match status" value="1"/>
</dbReference>
<dbReference type="InterPro" id="IPR001227">
    <property type="entry name" value="Ac_transferase_dom_sf"/>
</dbReference>
<comment type="similarity">
    <text evidence="6">Belongs to the fabD family.</text>
</comment>
<evidence type="ECO:0000313" key="10">
    <source>
        <dbReference type="Proteomes" id="UP000254771"/>
    </source>
</evidence>
<dbReference type="Gene3D" id="3.40.366.10">
    <property type="entry name" value="Malonyl-Coenzyme A Acyl Carrier Protein, domain 2"/>
    <property type="match status" value="1"/>
</dbReference>
<feature type="active site" evidence="7">
    <location>
        <position position="206"/>
    </location>
</feature>
<gene>
    <name evidence="9" type="primary">fabD</name>
    <name evidence="9" type="ORF">DIZ78_12645</name>
</gene>
<dbReference type="InterPro" id="IPR016036">
    <property type="entry name" value="Malonyl_transacylase_ACP-bd"/>
</dbReference>
<dbReference type="InterPro" id="IPR024925">
    <property type="entry name" value="Malonyl_CoA-ACP_transAc"/>
</dbReference>
<dbReference type="SUPFAM" id="SSF55048">
    <property type="entry name" value="Probable ACP-binding domain of malonyl-CoA ACP transacylase"/>
    <property type="match status" value="1"/>
</dbReference>
<reference evidence="9 10" key="1">
    <citation type="journal article" date="2018" name="ISME J.">
        <title>Endosymbiont genomes yield clues of tubeworm success.</title>
        <authorList>
            <person name="Li Y."/>
            <person name="Liles M.R."/>
            <person name="Halanych K.M."/>
        </authorList>
    </citation>
    <scope>NUCLEOTIDE SEQUENCE [LARGE SCALE GENOMIC DNA]</scope>
    <source>
        <strain evidence="9">A1462</strain>
    </source>
</reference>
<proteinExistence type="inferred from homology"/>
<dbReference type="PANTHER" id="PTHR42681">
    <property type="entry name" value="MALONYL-COA-ACYL CARRIER PROTEIN TRANSACYLASE, MITOCHONDRIAL"/>
    <property type="match status" value="1"/>
</dbReference>
<dbReference type="InterPro" id="IPR016035">
    <property type="entry name" value="Acyl_Trfase/lysoPLipase"/>
</dbReference>
<dbReference type="SMART" id="SM00827">
    <property type="entry name" value="PKS_AT"/>
    <property type="match status" value="1"/>
</dbReference>
<evidence type="ECO:0000259" key="8">
    <source>
        <dbReference type="SMART" id="SM00827"/>
    </source>
</evidence>
<dbReference type="AlphaFoldDB" id="A0A370DIK4"/>
<keyword evidence="10" id="KW-1185">Reference proteome</keyword>
<dbReference type="GO" id="GO:0005829">
    <property type="term" value="C:cytosol"/>
    <property type="evidence" value="ECO:0007669"/>
    <property type="project" value="TreeGrafter"/>
</dbReference>
<evidence type="ECO:0000256" key="2">
    <source>
        <dbReference type="ARBA" id="ARBA00018953"/>
    </source>
</evidence>
<evidence type="ECO:0000256" key="5">
    <source>
        <dbReference type="ARBA" id="ARBA00048462"/>
    </source>
</evidence>
<comment type="caution">
    <text evidence="9">The sequence shown here is derived from an EMBL/GenBank/DDBJ whole genome shotgun (WGS) entry which is preliminary data.</text>
</comment>
<dbReference type="InterPro" id="IPR004410">
    <property type="entry name" value="Malonyl_CoA-ACP_transAc_FabD"/>
</dbReference>
<evidence type="ECO:0000256" key="6">
    <source>
        <dbReference type="PIRNR" id="PIRNR000446"/>
    </source>
</evidence>
<accession>A0A370DIK4</accession>
<dbReference type="Proteomes" id="UP000254771">
    <property type="component" value="Unassembled WGS sequence"/>
</dbReference>
<sequence length="316" mass="33040">MSDTAFSIVFPGQGSQSVGMLKALADDFSLVGDTFTEASDALGFDLWKLVLEGPKETLNQTQNTQPAMLAAGVAVWRVWRVWQAQGGTAPSVMAGHSLGEYSALVCAGALGFSDAVSLVAKRGMFMQEAVPEGTGAMAAILGLDDDKVRDVCAAAAESQVVEAVNFNSPGQVVIAGSKAAVDRACGLAKEAGAKRALPLPVSVPSHCALMKPAAERLAEQLQDIAIEMPSIPVLHNVDVAVAADTGAIRARLAEQLHNPVRWVETIQSISERGIDKIVEAGPGKVLTGLNKRIDRKLTGFAVLDSDTLNAALEALK</sequence>
<evidence type="ECO:0000256" key="1">
    <source>
        <dbReference type="ARBA" id="ARBA00013258"/>
    </source>
</evidence>
<dbReference type="PANTHER" id="PTHR42681:SF1">
    <property type="entry name" value="MALONYL-COA-ACYL CARRIER PROTEIN TRANSACYLASE, MITOCHONDRIAL"/>
    <property type="match status" value="1"/>
</dbReference>
<evidence type="ECO:0000256" key="3">
    <source>
        <dbReference type="ARBA" id="ARBA00022679"/>
    </source>
</evidence>
<evidence type="ECO:0000313" key="9">
    <source>
        <dbReference type="EMBL" id="RDH84380.1"/>
    </source>
</evidence>
<dbReference type="Pfam" id="PF00698">
    <property type="entry name" value="Acyl_transf_1"/>
    <property type="match status" value="1"/>
</dbReference>
<name>A0A370DIK4_9GAMM</name>
<keyword evidence="4 6" id="KW-0012">Acyltransferase</keyword>
<feature type="active site" evidence="7">
    <location>
        <position position="97"/>
    </location>
</feature>
<dbReference type="EMBL" id="QFXE01000015">
    <property type="protein sequence ID" value="RDH84380.1"/>
    <property type="molecule type" value="Genomic_DNA"/>
</dbReference>
<dbReference type="GO" id="GO:0006633">
    <property type="term" value="P:fatty acid biosynthetic process"/>
    <property type="evidence" value="ECO:0007669"/>
    <property type="project" value="TreeGrafter"/>
</dbReference>
<organism evidence="9 10">
    <name type="scientific">endosymbiont of Escarpia spicata</name>
    <dbReference type="NCBI Taxonomy" id="2200908"/>
    <lineage>
        <taxon>Bacteria</taxon>
        <taxon>Pseudomonadati</taxon>
        <taxon>Pseudomonadota</taxon>
        <taxon>Gammaproteobacteria</taxon>
        <taxon>sulfur-oxidizing symbionts</taxon>
    </lineage>
</organism>
<dbReference type="InterPro" id="IPR050858">
    <property type="entry name" value="Mal-CoA-ACP_Trans/PKS_FabD"/>
</dbReference>